<dbReference type="HOGENOM" id="CLU_2059887_0_0_7"/>
<dbReference type="OrthoDB" id="572639at2"/>
<evidence type="ECO:0000313" key="2">
    <source>
        <dbReference type="EMBL" id="CAN94256.1"/>
    </source>
</evidence>
<dbReference type="AlphaFoldDB" id="A9EVT7"/>
<sequence>MTRVIVAGAVAWTDVDAIRRELAKLPAGAIVIHGDSPGADALAGRVAAELGLAVEPMAKNKADYAKYKRGAWKGLNERMLASGAAQVLVFHPAFEKSRGSGHLAGLAKAAGVEVSVFTE</sequence>
<dbReference type="EMBL" id="AM746676">
    <property type="protein sequence ID" value="CAN94256.1"/>
    <property type="molecule type" value="Genomic_DNA"/>
</dbReference>
<proteinExistence type="predicted"/>
<keyword evidence="3" id="KW-1185">Reference proteome</keyword>
<dbReference type="Proteomes" id="UP000002139">
    <property type="component" value="Chromosome"/>
</dbReference>
<feature type="domain" description="YspA cpYpsA-related SLOG" evidence="1">
    <location>
        <begin position="2"/>
        <end position="57"/>
    </location>
</feature>
<dbReference type="Pfam" id="PF10686">
    <property type="entry name" value="YAcAr"/>
    <property type="match status" value="1"/>
</dbReference>
<dbReference type="RefSeq" id="WP_012236726.1">
    <property type="nucleotide sequence ID" value="NC_010162.1"/>
</dbReference>
<name>A9EVT7_SORC5</name>
<dbReference type="BioCyc" id="SCEL448385:SCE_RS21045-MONOMER"/>
<evidence type="ECO:0000313" key="3">
    <source>
        <dbReference type="Proteomes" id="UP000002139"/>
    </source>
</evidence>
<accession>A9EVT7</accession>
<gene>
    <name evidence="2" type="ordered locus">sce4093</name>
</gene>
<protein>
    <recommendedName>
        <fullName evidence="1">YspA cpYpsA-related SLOG domain-containing protein</fullName>
    </recommendedName>
</protein>
<dbReference type="InterPro" id="IPR019627">
    <property type="entry name" value="YAcAr"/>
</dbReference>
<dbReference type="KEGG" id="scl:sce4093"/>
<organism evidence="2 3">
    <name type="scientific">Sorangium cellulosum (strain So ce56)</name>
    <name type="common">Polyangium cellulosum (strain So ce56)</name>
    <dbReference type="NCBI Taxonomy" id="448385"/>
    <lineage>
        <taxon>Bacteria</taxon>
        <taxon>Pseudomonadati</taxon>
        <taxon>Myxococcota</taxon>
        <taxon>Polyangia</taxon>
        <taxon>Polyangiales</taxon>
        <taxon>Polyangiaceae</taxon>
        <taxon>Sorangium</taxon>
    </lineage>
</organism>
<reference evidence="2 3" key="1">
    <citation type="journal article" date="2007" name="Nat. Biotechnol.">
        <title>Complete genome sequence of the myxobacterium Sorangium cellulosum.</title>
        <authorList>
            <person name="Schneiker S."/>
            <person name="Perlova O."/>
            <person name="Kaiser O."/>
            <person name="Gerth K."/>
            <person name="Alici A."/>
            <person name="Altmeyer M.O."/>
            <person name="Bartels D."/>
            <person name="Bekel T."/>
            <person name="Beyer S."/>
            <person name="Bode E."/>
            <person name="Bode H.B."/>
            <person name="Bolten C.J."/>
            <person name="Choudhuri J.V."/>
            <person name="Doss S."/>
            <person name="Elnakady Y.A."/>
            <person name="Frank B."/>
            <person name="Gaigalat L."/>
            <person name="Goesmann A."/>
            <person name="Groeger C."/>
            <person name="Gross F."/>
            <person name="Jelsbak L."/>
            <person name="Jelsbak L."/>
            <person name="Kalinowski J."/>
            <person name="Kegler C."/>
            <person name="Knauber T."/>
            <person name="Konietzny S."/>
            <person name="Kopp M."/>
            <person name="Krause L."/>
            <person name="Krug D."/>
            <person name="Linke B."/>
            <person name="Mahmud T."/>
            <person name="Martinez-Arias R."/>
            <person name="McHardy A.C."/>
            <person name="Merai M."/>
            <person name="Meyer F."/>
            <person name="Mormann S."/>
            <person name="Munoz-Dorado J."/>
            <person name="Perez J."/>
            <person name="Pradella S."/>
            <person name="Rachid S."/>
            <person name="Raddatz G."/>
            <person name="Rosenau F."/>
            <person name="Rueckert C."/>
            <person name="Sasse F."/>
            <person name="Scharfe M."/>
            <person name="Schuster S.C."/>
            <person name="Suen G."/>
            <person name="Treuner-Lange A."/>
            <person name="Velicer G.J."/>
            <person name="Vorholter F.-J."/>
            <person name="Weissman K.J."/>
            <person name="Welch R.D."/>
            <person name="Wenzel S.C."/>
            <person name="Whitworth D.E."/>
            <person name="Wilhelm S."/>
            <person name="Wittmann C."/>
            <person name="Bloecker H."/>
            <person name="Puehler A."/>
            <person name="Mueller R."/>
        </authorList>
    </citation>
    <scope>NUCLEOTIDE SEQUENCE [LARGE SCALE GENOMIC DNA]</scope>
    <source>
        <strain evidence="3">So ce56</strain>
    </source>
</reference>
<evidence type="ECO:0000259" key="1">
    <source>
        <dbReference type="Pfam" id="PF10686"/>
    </source>
</evidence>